<evidence type="ECO:0000313" key="2">
    <source>
        <dbReference type="EMBL" id="KAF8700436.1"/>
    </source>
</evidence>
<dbReference type="Proteomes" id="UP000636709">
    <property type="component" value="Unassembled WGS sequence"/>
</dbReference>
<dbReference type="AlphaFoldDB" id="A0A835EM93"/>
<organism evidence="2 3">
    <name type="scientific">Digitaria exilis</name>
    <dbReference type="NCBI Taxonomy" id="1010633"/>
    <lineage>
        <taxon>Eukaryota</taxon>
        <taxon>Viridiplantae</taxon>
        <taxon>Streptophyta</taxon>
        <taxon>Embryophyta</taxon>
        <taxon>Tracheophyta</taxon>
        <taxon>Spermatophyta</taxon>
        <taxon>Magnoliopsida</taxon>
        <taxon>Liliopsida</taxon>
        <taxon>Poales</taxon>
        <taxon>Poaceae</taxon>
        <taxon>PACMAD clade</taxon>
        <taxon>Panicoideae</taxon>
        <taxon>Panicodae</taxon>
        <taxon>Paniceae</taxon>
        <taxon>Anthephorinae</taxon>
        <taxon>Digitaria</taxon>
    </lineage>
</organism>
<keyword evidence="3" id="KW-1185">Reference proteome</keyword>
<dbReference type="OrthoDB" id="683350at2759"/>
<proteinExistence type="predicted"/>
<sequence length="989" mass="109385">MSAWQYRIRGLPLIKPPTHFLNQPNPASLSPVSFSSLADRWAPLVILSLTVADRWTPVVIPFLCSWPSRTARVRPAPAPPSFLASTPRLLLPPYIMRRHIPSPRRPSLALVLRRAVASWSSPEQAQAASRPRFDSLPFTEPRRIYCAYSCRRSIAGVARLVKQSAAVAVHRSIRRRGAMPEESEEPTSFATLGDADRGQRWSAGRLLEFRPPCFDSVAGKSLLEILVLPYLYSPSSPISPLPESPPSRAPEPPSAMAAMAASSWSFCRKAPVVIVYKPAAVAFNFFHAAAAANMGTASSAGVVVCTTTAQSTRPSTPHEPQKRRALQLLEDHRPWDALDDTVLAIIDQTYALLLAILGLAPKAPGRAVRVVTHLAAATAADPDDDSPSPATPVLRVVVEASAGHCRTSVIDRLDTAWWERPEDARYVSAWDPRRGRQQIRRASVRTAPGMVLLAGAEDDAGGGAGAQGQGGHHDHGVEEEFGEGVAVCEEAVLGVLDAMRSRLDAAVQAEAGMVRMARTSGCRNRSKIMDIVLVRMALEGMRRQLDVGAVMRRFRYRRQYYLHARYREISRRRPAAEMDVDQVDEAEVTRQGSLPMVAKADLLALTEGRTSFPCATSVQIQNSPQAPPGKRTYDERGRSPADLRPPGRRRRPLRPERAGQNKKTGRRSRILRIGEQGIYSGRELVARCRRSRPANHFRRGRRSIDMPVTFSFSVCGARQNPGSSVQHHQSEESQTARRELQLLEDHRPWEMLDNMALAIIDQTYTALLEILHRWPAPPPPAEGDDGHVVTLSQRIDGSGPDSQVLLVEASARRCRIYVVSDVIFHAAGDMGRGFTPQLQGRAWPPRHRLTRARIGASLGTLYLARVDGAGRGDYWRCADEVRPDVAGRGLFGVLETIRSRLDAAARLEATLLAKARALRCRGSKVREILRVWTALEDMRRAVDLEVIIPRRLQKRHRVMAISCRPEAKMAVDQEDEAAEVTKRLKGLQV</sequence>
<feature type="region of interest" description="Disordered" evidence="1">
    <location>
        <begin position="615"/>
        <end position="669"/>
    </location>
</feature>
<accession>A0A835EM93</accession>
<feature type="compositionally biased region" description="Polar residues" evidence="1">
    <location>
        <begin position="615"/>
        <end position="624"/>
    </location>
</feature>
<evidence type="ECO:0000313" key="3">
    <source>
        <dbReference type="Proteomes" id="UP000636709"/>
    </source>
</evidence>
<gene>
    <name evidence="2" type="ORF">HU200_034375</name>
</gene>
<evidence type="ECO:0000256" key="1">
    <source>
        <dbReference type="SAM" id="MobiDB-lite"/>
    </source>
</evidence>
<protein>
    <submittedName>
        <fullName evidence="2">Uncharacterized protein</fullName>
    </submittedName>
</protein>
<reference evidence="2" key="1">
    <citation type="submission" date="2020-07" db="EMBL/GenBank/DDBJ databases">
        <title>Genome sequence and genetic diversity analysis of an under-domesticated orphan crop, white fonio (Digitaria exilis).</title>
        <authorList>
            <person name="Bennetzen J.L."/>
            <person name="Chen S."/>
            <person name="Ma X."/>
            <person name="Wang X."/>
            <person name="Yssel A.E.J."/>
            <person name="Chaluvadi S.R."/>
            <person name="Johnson M."/>
            <person name="Gangashetty P."/>
            <person name="Hamidou F."/>
            <person name="Sanogo M.D."/>
            <person name="Zwaenepoel A."/>
            <person name="Wallace J."/>
            <person name="Van De Peer Y."/>
            <person name="Van Deynze A."/>
        </authorList>
    </citation>
    <scope>NUCLEOTIDE SEQUENCE</scope>
    <source>
        <tissue evidence="2">Leaves</tissue>
    </source>
</reference>
<dbReference type="EMBL" id="JACEFO010001827">
    <property type="protein sequence ID" value="KAF8700436.1"/>
    <property type="molecule type" value="Genomic_DNA"/>
</dbReference>
<comment type="caution">
    <text evidence="2">The sequence shown here is derived from an EMBL/GenBank/DDBJ whole genome shotgun (WGS) entry which is preliminary data.</text>
</comment>
<feature type="compositionally biased region" description="Basic and acidic residues" evidence="1">
    <location>
        <begin position="631"/>
        <end position="641"/>
    </location>
</feature>
<name>A0A835EM93_9POAL</name>